<name>A0ABN3KFA9_9ACTN</name>
<evidence type="ECO:0000259" key="8">
    <source>
        <dbReference type="Pfam" id="PF17390"/>
    </source>
</evidence>
<dbReference type="PIRSF" id="PIRSF010631">
    <property type="entry name" value="A-rhamnsds"/>
    <property type="match status" value="1"/>
</dbReference>
<accession>A0ABN3KFA9</accession>
<dbReference type="Proteomes" id="UP001500460">
    <property type="component" value="Unassembled WGS sequence"/>
</dbReference>
<reference evidence="9 10" key="1">
    <citation type="journal article" date="2019" name="Int. J. Syst. Evol. Microbiol.">
        <title>The Global Catalogue of Microorganisms (GCM) 10K type strain sequencing project: providing services to taxonomists for standard genome sequencing and annotation.</title>
        <authorList>
            <consortium name="The Broad Institute Genomics Platform"/>
            <consortium name="The Broad Institute Genome Sequencing Center for Infectious Disease"/>
            <person name="Wu L."/>
            <person name="Ma J."/>
        </authorList>
    </citation>
    <scope>NUCLEOTIDE SEQUENCE [LARGE SCALE GENOMIC DNA]</scope>
    <source>
        <strain evidence="9 10">JCM 6922</strain>
    </source>
</reference>
<keyword evidence="3 9" id="KW-0378">Hydrolase</keyword>
<dbReference type="Pfam" id="PF05592">
    <property type="entry name" value="Bac_rhamnosid"/>
    <property type="match status" value="1"/>
</dbReference>
<evidence type="ECO:0000259" key="6">
    <source>
        <dbReference type="Pfam" id="PF08531"/>
    </source>
</evidence>
<dbReference type="InterPro" id="IPR008928">
    <property type="entry name" value="6-hairpin_glycosidase_sf"/>
</dbReference>
<evidence type="ECO:0000256" key="4">
    <source>
        <dbReference type="SAM" id="MobiDB-lite"/>
    </source>
</evidence>
<evidence type="ECO:0000256" key="3">
    <source>
        <dbReference type="ARBA" id="ARBA00022801"/>
    </source>
</evidence>
<dbReference type="Pfam" id="PF08531">
    <property type="entry name" value="Bac_rhamnosid_N"/>
    <property type="match status" value="1"/>
</dbReference>
<evidence type="ECO:0000259" key="7">
    <source>
        <dbReference type="Pfam" id="PF17389"/>
    </source>
</evidence>
<dbReference type="EC" id="3.2.1.40" evidence="2"/>
<dbReference type="GO" id="GO:0016787">
    <property type="term" value="F:hydrolase activity"/>
    <property type="evidence" value="ECO:0007669"/>
    <property type="project" value="UniProtKB-KW"/>
</dbReference>
<dbReference type="InterPro" id="IPR035396">
    <property type="entry name" value="Bac_rhamnosid6H"/>
</dbReference>
<evidence type="ECO:0000259" key="5">
    <source>
        <dbReference type="Pfam" id="PF05592"/>
    </source>
</evidence>
<feature type="domain" description="Alpha-L-rhamnosidase concanavalin-like" evidence="5">
    <location>
        <begin position="219"/>
        <end position="319"/>
    </location>
</feature>
<dbReference type="Gene3D" id="1.50.10.10">
    <property type="match status" value="1"/>
</dbReference>
<dbReference type="PANTHER" id="PTHR33307">
    <property type="entry name" value="ALPHA-RHAMNOSIDASE (EUROFUNG)"/>
    <property type="match status" value="1"/>
</dbReference>
<dbReference type="EMBL" id="BAAATK010000051">
    <property type="protein sequence ID" value="GAA2455193.1"/>
    <property type="molecule type" value="Genomic_DNA"/>
</dbReference>
<dbReference type="Gene3D" id="2.60.420.10">
    <property type="entry name" value="Maltose phosphorylase, domain 3"/>
    <property type="match status" value="1"/>
</dbReference>
<comment type="caution">
    <text evidence="9">The sequence shown here is derived from an EMBL/GenBank/DDBJ whole genome shotgun (WGS) entry which is preliminary data.</text>
</comment>
<proteinExistence type="predicted"/>
<organism evidence="9 10">
    <name type="scientific">Streptomyces glaucus</name>
    <dbReference type="NCBI Taxonomy" id="284029"/>
    <lineage>
        <taxon>Bacteria</taxon>
        <taxon>Bacillati</taxon>
        <taxon>Actinomycetota</taxon>
        <taxon>Actinomycetes</taxon>
        <taxon>Kitasatosporales</taxon>
        <taxon>Streptomycetaceae</taxon>
        <taxon>Streptomyces</taxon>
    </lineage>
</organism>
<dbReference type="Pfam" id="PF17390">
    <property type="entry name" value="Bac_rhamnosid_C"/>
    <property type="match status" value="1"/>
</dbReference>
<gene>
    <name evidence="9" type="ORF">GCM10010421_55440</name>
</gene>
<evidence type="ECO:0000313" key="9">
    <source>
        <dbReference type="EMBL" id="GAA2455193.1"/>
    </source>
</evidence>
<evidence type="ECO:0000256" key="1">
    <source>
        <dbReference type="ARBA" id="ARBA00001445"/>
    </source>
</evidence>
<protein>
    <recommendedName>
        <fullName evidence="2">alpha-L-rhamnosidase</fullName>
        <ecNumber evidence="2">3.2.1.40</ecNumber>
    </recommendedName>
</protein>
<feature type="domain" description="Bacterial alpha-L-rhamnosidase N-terminal" evidence="6">
    <location>
        <begin position="40"/>
        <end position="208"/>
    </location>
</feature>
<dbReference type="InterPro" id="IPR035398">
    <property type="entry name" value="Bac_rhamnosid_C"/>
</dbReference>
<comment type="catalytic activity">
    <reaction evidence="1">
        <text>Hydrolysis of terminal non-reducing alpha-L-rhamnose residues in alpha-L-rhamnosides.</text>
        <dbReference type="EC" id="3.2.1.40"/>
    </reaction>
</comment>
<feature type="domain" description="Alpha-L-rhamnosidase C-terminal" evidence="8">
    <location>
        <begin position="681"/>
        <end position="750"/>
    </location>
</feature>
<evidence type="ECO:0000313" key="10">
    <source>
        <dbReference type="Proteomes" id="UP001500460"/>
    </source>
</evidence>
<feature type="region of interest" description="Disordered" evidence="4">
    <location>
        <begin position="745"/>
        <end position="772"/>
    </location>
</feature>
<dbReference type="InterPro" id="IPR008902">
    <property type="entry name" value="Rhamnosid_concanavalin"/>
</dbReference>
<dbReference type="InterPro" id="IPR012341">
    <property type="entry name" value="6hp_glycosidase-like_sf"/>
</dbReference>
<dbReference type="RefSeq" id="WP_344608268.1">
    <property type="nucleotide sequence ID" value="NZ_BAAATK010000051.1"/>
</dbReference>
<sequence>MSHHWTAQVITPHLPEAGPPAGAARPAALLRDEFTVRAGVRAARLTVTALGVYELELNGAVVGDHVLAPGWTSYRHRHRYHCFDVAPLLRTGANAWGAHLADGWYRGRLGFNGGTRDIYGPDTGLLAELRVEYADGTTETVTTGPGWRACHGPVLAAGLYEGEHHDARREQPGWSEPGFDDSAWHPVRVLDFDTAVLFPADSPPVRRTGTVRPVAVTALPGGRALLDFGQNLVGRLRIRVRGEAGRTITLRHAEVLDEDGELCVRPLRTAVAVDRYTLRGAAGGEEWEPRFTFHGFRYAEVDGWPGEPAPEDVTAVVLHSDLRRTGWFSCSDPALERLHENVVWGMRGNFLDVPTDCPQRDERLGWTGDVQVFAPTAAFLYDVRAFLRSWLRDLAADQGDDEHGVPPVFTPDIPVIADVPLPPGNPPMAGWCDAAVIVPWVLYERYADADVLRVQYPSMRAWVDAVEEIAGPGRIWGAGFQFGDWLDPTAPPEDPGRAVTSSELVATAYFARSARLLARSAEVIGERDDAVRHHALADSVRDAFRDRFHTGGGLLTEQTQTAYALALCFDLLEDPAERAGAGDRLAALVAERGHRIGTGFLGTPLVCDALTATGHLDTAYRLLLERSCPSWLYQVDMGATTVWERWDSMLPDGRVNPGEMTSFNHYALGAVADWIHRTVAGLAPAAPGYRRLLVRPRPGGGLTWAKAAHETPHGRAEVSWRRTGHALLVDVLVPPGTTAEVRLPGAGPVEAGPGRHSFRTPFPAPTHPEEQQ</sequence>
<dbReference type="SUPFAM" id="SSF48208">
    <property type="entry name" value="Six-hairpin glycosidases"/>
    <property type="match status" value="1"/>
</dbReference>
<dbReference type="Pfam" id="PF17389">
    <property type="entry name" value="Bac_rhamnosid6H"/>
    <property type="match status" value="1"/>
</dbReference>
<feature type="domain" description="Alpha-L-rhamnosidase six-hairpin glycosidase" evidence="7">
    <location>
        <begin position="323"/>
        <end position="679"/>
    </location>
</feature>
<dbReference type="InterPro" id="IPR013737">
    <property type="entry name" value="Bac_rhamnosid_N"/>
</dbReference>
<dbReference type="Gene3D" id="2.60.120.260">
    <property type="entry name" value="Galactose-binding domain-like"/>
    <property type="match status" value="2"/>
</dbReference>
<dbReference type="InterPro" id="IPR016007">
    <property type="entry name" value="Alpha_rhamnosid"/>
</dbReference>
<keyword evidence="10" id="KW-1185">Reference proteome</keyword>
<evidence type="ECO:0000256" key="2">
    <source>
        <dbReference type="ARBA" id="ARBA00012652"/>
    </source>
</evidence>
<dbReference type="PANTHER" id="PTHR33307:SF6">
    <property type="entry name" value="ALPHA-RHAMNOSIDASE (EUROFUNG)-RELATED"/>
    <property type="match status" value="1"/>
</dbReference>